<comment type="caution">
    <text evidence="1">The sequence shown here is derived from an EMBL/GenBank/DDBJ whole genome shotgun (WGS) entry which is preliminary data.</text>
</comment>
<evidence type="ECO:0000313" key="1">
    <source>
        <dbReference type="EMBL" id="CAG8765449.1"/>
    </source>
</evidence>
<gene>
    <name evidence="1" type="ORF">RPERSI_LOCUS15740</name>
</gene>
<proteinExistence type="predicted"/>
<feature type="non-terminal residue" evidence="1">
    <location>
        <position position="101"/>
    </location>
</feature>
<feature type="non-terminal residue" evidence="1">
    <location>
        <position position="1"/>
    </location>
</feature>
<dbReference type="Proteomes" id="UP000789920">
    <property type="component" value="Unassembled WGS sequence"/>
</dbReference>
<organism evidence="1 2">
    <name type="scientific">Racocetra persica</name>
    <dbReference type="NCBI Taxonomy" id="160502"/>
    <lineage>
        <taxon>Eukaryota</taxon>
        <taxon>Fungi</taxon>
        <taxon>Fungi incertae sedis</taxon>
        <taxon>Mucoromycota</taxon>
        <taxon>Glomeromycotina</taxon>
        <taxon>Glomeromycetes</taxon>
        <taxon>Diversisporales</taxon>
        <taxon>Gigasporaceae</taxon>
        <taxon>Racocetra</taxon>
    </lineage>
</organism>
<dbReference type="EMBL" id="CAJVQC010038136">
    <property type="protein sequence ID" value="CAG8765449.1"/>
    <property type="molecule type" value="Genomic_DNA"/>
</dbReference>
<reference evidence="1" key="1">
    <citation type="submission" date="2021-06" db="EMBL/GenBank/DDBJ databases">
        <authorList>
            <person name="Kallberg Y."/>
            <person name="Tangrot J."/>
            <person name="Rosling A."/>
        </authorList>
    </citation>
    <scope>NUCLEOTIDE SEQUENCE</scope>
    <source>
        <strain evidence="1">MA461A</strain>
    </source>
</reference>
<keyword evidence="2" id="KW-1185">Reference proteome</keyword>
<evidence type="ECO:0000313" key="2">
    <source>
        <dbReference type="Proteomes" id="UP000789920"/>
    </source>
</evidence>
<protein>
    <submittedName>
        <fullName evidence="1">14942_t:CDS:1</fullName>
    </submittedName>
</protein>
<name>A0ACA9QV00_9GLOM</name>
<accession>A0ACA9QV00</accession>
<sequence>GTVAGRRQSTREGMSTVPAPKLLNYRSKSLVIKRICRTDSWGNSGNVILHTPLMSETIKLPETPKAQGTAESVKTVLQQHVERRVDEIHPPLKEGMGNRQP</sequence>